<dbReference type="PANTHER" id="PTHR42833">
    <property type="entry name" value="URIDYLATE KINASE"/>
    <property type="match status" value="1"/>
</dbReference>
<dbReference type="CDD" id="cd04254">
    <property type="entry name" value="AAK_UMPK-PyrH-Ec"/>
    <property type="match status" value="1"/>
</dbReference>
<keyword evidence="11" id="KW-0021">Allosteric enzyme</keyword>
<dbReference type="HAMAP" id="MF_01220_B">
    <property type="entry name" value="PyrH_B"/>
    <property type="match status" value="1"/>
</dbReference>
<keyword evidence="9 11" id="KW-0665">Pyrimidine biosynthesis</keyword>
<dbReference type="eggNOG" id="COG0528">
    <property type="taxonomic scope" value="Bacteria"/>
</dbReference>
<dbReference type="SUPFAM" id="SSF53633">
    <property type="entry name" value="Carbamate kinase-like"/>
    <property type="match status" value="1"/>
</dbReference>
<protein>
    <recommendedName>
        <fullName evidence="11">Uridylate kinase</fullName>
        <shortName evidence="11">UK</shortName>
        <ecNumber evidence="11">2.7.4.22</ecNumber>
    </recommendedName>
    <alternativeName>
        <fullName evidence="11">Uridine monophosphate kinase</fullName>
        <shortName evidence="11">UMP kinase</shortName>
        <shortName evidence="11">UMPK</shortName>
    </alternativeName>
</protein>
<evidence type="ECO:0000256" key="11">
    <source>
        <dbReference type="HAMAP-Rule" id="MF_01220"/>
    </source>
</evidence>
<reference evidence="13 14" key="1">
    <citation type="journal article" date="2014" name="Genome Announc.">
        <title>Draft genome sequences of six enterohepatic helicobacter species isolated from humans and one from rhesus macaques.</title>
        <authorList>
            <person name="Shen Z."/>
            <person name="Sheh A."/>
            <person name="Young S.K."/>
            <person name="Abouelliel A."/>
            <person name="Ward D.V."/>
            <person name="Earl A.M."/>
            <person name="Fox J.G."/>
        </authorList>
    </citation>
    <scope>NUCLEOTIDE SEQUENCE [LARGE SCALE GENOMIC DNA]</scope>
    <source>
        <strain evidence="13 14">MIT 99-5501</strain>
    </source>
</reference>
<dbReference type="HOGENOM" id="CLU_033861_0_0_7"/>
<keyword evidence="6 11" id="KW-0547">Nucleotide-binding</keyword>
<name>V8C543_9HELI</name>
<evidence type="ECO:0000256" key="9">
    <source>
        <dbReference type="ARBA" id="ARBA00022975"/>
    </source>
</evidence>
<dbReference type="EMBL" id="AZJI01000009">
    <property type="protein sequence ID" value="ETD22469.1"/>
    <property type="molecule type" value="Genomic_DNA"/>
</dbReference>
<feature type="region of interest" description="Involved in allosteric activation by GTP" evidence="11">
    <location>
        <begin position="36"/>
        <end position="41"/>
    </location>
</feature>
<dbReference type="GO" id="GO:0005524">
    <property type="term" value="F:ATP binding"/>
    <property type="evidence" value="ECO:0007669"/>
    <property type="project" value="UniProtKB-KW"/>
</dbReference>
<dbReference type="Gene3D" id="3.40.1160.10">
    <property type="entry name" value="Acetylglutamate kinase-like"/>
    <property type="match status" value="1"/>
</dbReference>
<dbReference type="OrthoDB" id="9807458at2"/>
<evidence type="ECO:0000256" key="1">
    <source>
        <dbReference type="ARBA" id="ARBA00004496"/>
    </source>
</evidence>
<dbReference type="GO" id="GO:0044210">
    <property type="term" value="P:'de novo' CTP biosynthetic process"/>
    <property type="evidence" value="ECO:0007669"/>
    <property type="project" value="UniProtKB-UniRule"/>
</dbReference>
<evidence type="ECO:0000256" key="6">
    <source>
        <dbReference type="ARBA" id="ARBA00022741"/>
    </source>
</evidence>
<comment type="function">
    <text evidence="11">Catalyzes the reversible phosphorylation of UMP to UDP.</text>
</comment>
<feature type="binding site" evidence="11">
    <location>
        <position position="75"/>
    </location>
    <ligand>
        <name>ATP</name>
        <dbReference type="ChEBI" id="CHEBI:30616"/>
    </ligand>
</feature>
<dbReference type="Proteomes" id="UP000018731">
    <property type="component" value="Unassembled WGS sequence"/>
</dbReference>
<evidence type="ECO:0000256" key="3">
    <source>
        <dbReference type="ARBA" id="ARBA00007614"/>
    </source>
</evidence>
<dbReference type="PANTHER" id="PTHR42833:SF4">
    <property type="entry name" value="URIDYLATE KINASE PUMPKIN, CHLOROPLASTIC"/>
    <property type="match status" value="1"/>
</dbReference>
<dbReference type="InterPro" id="IPR011817">
    <property type="entry name" value="Uridylate_kinase"/>
</dbReference>
<feature type="binding site" evidence="11">
    <location>
        <position position="91"/>
    </location>
    <ligand>
        <name>UMP</name>
        <dbReference type="ChEBI" id="CHEBI:57865"/>
    </ligand>
</feature>
<keyword evidence="14" id="KW-1185">Reference proteome</keyword>
<comment type="catalytic activity">
    <reaction evidence="10 11">
        <text>UMP + ATP = UDP + ADP</text>
        <dbReference type="Rhea" id="RHEA:24400"/>
        <dbReference type="ChEBI" id="CHEBI:30616"/>
        <dbReference type="ChEBI" id="CHEBI:57865"/>
        <dbReference type="ChEBI" id="CHEBI:58223"/>
        <dbReference type="ChEBI" id="CHEBI:456216"/>
        <dbReference type="EC" id="2.7.4.22"/>
    </reaction>
</comment>
<evidence type="ECO:0000256" key="10">
    <source>
        <dbReference type="ARBA" id="ARBA00047767"/>
    </source>
</evidence>
<dbReference type="GO" id="GO:0006225">
    <property type="term" value="P:UDP biosynthetic process"/>
    <property type="evidence" value="ECO:0007669"/>
    <property type="project" value="TreeGrafter"/>
</dbReference>
<proteinExistence type="inferred from homology"/>
<comment type="caution">
    <text evidence="11">Lacks conserved residue(s) required for the propagation of feature annotation.</text>
</comment>
<feature type="binding site" evidence="11">
    <location>
        <position position="71"/>
    </location>
    <ligand>
        <name>ATP</name>
        <dbReference type="ChEBI" id="CHEBI:30616"/>
    </ligand>
</feature>
<dbReference type="InterPro" id="IPR015963">
    <property type="entry name" value="Uridylate_kinase_bac"/>
</dbReference>
<comment type="subcellular location">
    <subcellularLocation>
        <location evidence="1 11">Cytoplasm</location>
    </subcellularLocation>
</comment>
<evidence type="ECO:0000256" key="2">
    <source>
        <dbReference type="ARBA" id="ARBA00004791"/>
    </source>
</evidence>
<dbReference type="UniPathway" id="UPA00159">
    <property type="reaction ID" value="UER00275"/>
</dbReference>
<feature type="binding site" evidence="11">
    <location>
        <begin position="28"/>
        <end position="31"/>
    </location>
    <ligand>
        <name>ATP</name>
        <dbReference type="ChEBI" id="CHEBI:30616"/>
    </ligand>
</feature>
<evidence type="ECO:0000259" key="12">
    <source>
        <dbReference type="Pfam" id="PF00696"/>
    </source>
</evidence>
<feature type="binding site" evidence="11">
    <location>
        <position position="188"/>
    </location>
    <ligand>
        <name>ATP</name>
        <dbReference type="ChEBI" id="CHEBI:30616"/>
    </ligand>
</feature>
<feature type="binding site" evidence="11">
    <location>
        <position position="179"/>
    </location>
    <ligand>
        <name>ATP</name>
        <dbReference type="ChEBI" id="CHEBI:30616"/>
    </ligand>
</feature>
<evidence type="ECO:0000256" key="8">
    <source>
        <dbReference type="ARBA" id="ARBA00022840"/>
    </source>
</evidence>
<organism evidence="13 14">
    <name type="scientific">Helicobacter macacae MIT 99-5501</name>
    <dbReference type="NCBI Taxonomy" id="1357400"/>
    <lineage>
        <taxon>Bacteria</taxon>
        <taxon>Pseudomonadati</taxon>
        <taxon>Campylobacterota</taxon>
        <taxon>Epsilonproteobacteria</taxon>
        <taxon>Campylobacterales</taxon>
        <taxon>Helicobacteraceae</taxon>
        <taxon>Helicobacter</taxon>
    </lineage>
</organism>
<evidence type="ECO:0000313" key="14">
    <source>
        <dbReference type="Proteomes" id="UP000018731"/>
    </source>
</evidence>
<feature type="binding site" evidence="11">
    <location>
        <position position="70"/>
    </location>
    <ligand>
        <name>UMP</name>
        <dbReference type="ChEBI" id="CHEBI:57865"/>
    </ligand>
</feature>
<comment type="pathway">
    <text evidence="2 11">Pyrimidine metabolism; CTP biosynthesis via de novo pathway; UDP from UMP (UMPK route): step 1/1.</text>
</comment>
<keyword evidence="7 11" id="KW-0418">Kinase</keyword>
<evidence type="ECO:0000256" key="5">
    <source>
        <dbReference type="ARBA" id="ARBA00022679"/>
    </source>
</evidence>
<dbReference type="Pfam" id="PF00696">
    <property type="entry name" value="AA_kinase"/>
    <property type="match status" value="1"/>
</dbReference>
<dbReference type="GO" id="GO:0005829">
    <property type="term" value="C:cytosol"/>
    <property type="evidence" value="ECO:0007669"/>
    <property type="project" value="TreeGrafter"/>
</dbReference>
<dbReference type="NCBIfam" id="TIGR02075">
    <property type="entry name" value="pyrH_bact"/>
    <property type="match status" value="1"/>
</dbReference>
<dbReference type="STRING" id="1357400.HMPREF2086_01780"/>
<dbReference type="EC" id="2.7.4.22" evidence="11"/>
<keyword evidence="8 11" id="KW-0067">ATP-binding</keyword>
<dbReference type="RefSeq" id="WP_023928582.1">
    <property type="nucleotide sequence ID" value="NZ_KI669455.1"/>
</dbReference>
<comment type="caution">
    <text evidence="13">The sequence shown here is derived from an EMBL/GenBank/DDBJ whole genome shotgun (WGS) entry which is preliminary data.</text>
</comment>
<feature type="binding site" evidence="11">
    <location>
        <begin position="152"/>
        <end position="159"/>
    </location>
    <ligand>
        <name>UMP</name>
        <dbReference type="ChEBI" id="CHEBI:57865"/>
    </ligand>
</feature>
<comment type="activity regulation">
    <text evidence="11">Allosterically activated by GTP. Inhibited by UTP.</text>
</comment>
<keyword evidence="4 11" id="KW-0963">Cytoplasm</keyword>
<accession>V8C543</accession>
<evidence type="ECO:0000313" key="13">
    <source>
        <dbReference type="EMBL" id="ETD22469.1"/>
    </source>
</evidence>
<dbReference type="PATRIC" id="fig|1357400.3.peg.2399"/>
<dbReference type="GO" id="GO:0033862">
    <property type="term" value="F:UMP kinase activity"/>
    <property type="evidence" value="ECO:0007669"/>
    <property type="project" value="UniProtKB-EC"/>
</dbReference>
<evidence type="ECO:0000256" key="4">
    <source>
        <dbReference type="ARBA" id="ARBA00022490"/>
    </source>
</evidence>
<sequence>MRQDKQKEQESIKKQDNEAPRNKRVLVKFSGEALAGESGFGIEPAILGYIAGEIKELQEANIEIGIVIGGGNIIRGVTAAQGGIIRRTSGDYMGMLATVINAVAMQEALEHSGLDVRVQSAIEIQEVCETYIYRRAIRHLEKGRVVIFAAGTGNPFFTTDTTATLRAVEIGADYVIKATKVDGVYDKDPKKYKDAKKLDKMSYDEALAENIKVMDDTAIALAKDNKLPIVVCNMFRKGNLAAIVRDNAGICSVVK</sequence>
<comment type="subunit">
    <text evidence="11">Homohexamer.</text>
</comment>
<gene>
    <name evidence="11" type="primary">pyrH</name>
    <name evidence="13" type="ORF">HMPREF2086_01780</name>
</gene>
<keyword evidence="5 11" id="KW-0808">Transferase</keyword>
<dbReference type="AlphaFoldDB" id="V8C543"/>
<dbReference type="PIRSF" id="PIRSF005650">
    <property type="entry name" value="Uridylate_kin"/>
    <property type="match status" value="1"/>
</dbReference>
<comment type="similarity">
    <text evidence="3 11">Belongs to the UMP kinase family.</text>
</comment>
<feature type="binding site" evidence="11">
    <location>
        <position position="185"/>
    </location>
    <ligand>
        <name>ATP</name>
        <dbReference type="ChEBI" id="CHEBI:30616"/>
    </ligand>
</feature>
<dbReference type="FunFam" id="3.40.1160.10:FF:000001">
    <property type="entry name" value="Uridylate kinase"/>
    <property type="match status" value="1"/>
</dbReference>
<evidence type="ECO:0000256" key="7">
    <source>
        <dbReference type="ARBA" id="ARBA00022777"/>
    </source>
</evidence>
<feature type="domain" description="Aspartate/glutamate/uridylate kinase" evidence="12">
    <location>
        <begin position="23"/>
        <end position="233"/>
    </location>
</feature>
<dbReference type="InterPro" id="IPR001048">
    <property type="entry name" value="Asp/Glu/Uridylate_kinase"/>
</dbReference>
<dbReference type="InterPro" id="IPR036393">
    <property type="entry name" value="AceGlu_kinase-like_sf"/>
</dbReference>